<protein>
    <submittedName>
        <fullName evidence="1">Uncharacterized protein</fullName>
    </submittedName>
</protein>
<dbReference type="Proteomes" id="UP000219111">
    <property type="component" value="Unassembled WGS sequence"/>
</dbReference>
<name>A0A285SDT4_9RHOB</name>
<evidence type="ECO:0000313" key="1">
    <source>
        <dbReference type="EMBL" id="SOC05628.1"/>
    </source>
</evidence>
<gene>
    <name evidence="1" type="ORF">SAMN05877831_104187</name>
</gene>
<sequence length="370" mass="40040">MLTIVNINHLGKLVIIRSTKFFCNQAKKMKPSHPSLSVLPIALAGLCLLADPLCAQDADPSLIDRELAHGIDLRSNAFARCMGLPSCTVDGLTLSAERETVDGLGWQPAALYWDPIDGIGILDGAQNDEIDIDERLTVQSDTALTSLGRIWLSDLFLGEEKRYGALGNDKIEGVPDDVEVAGIALWSGQKEQARFIVTGKDVLPEDPFNQHVSGTFLEDGDLRRRLLLNNDIITVLSAGRGTGANAIAISTALGEVDQAKRGIFDGVETVEIDLSSILAGFRGTIMFLQGTHNFDAVQRLAATPSAWNVLRQDAVRDRSVGDWSNGELGVAIKEDAPTDKIVFFSPFDSSNDFSVAGFVTRKDLIHVAQQ</sequence>
<organism evidence="1 2">
    <name type="scientific">Rhodobacter maris</name>
    <dbReference type="NCBI Taxonomy" id="446682"/>
    <lineage>
        <taxon>Bacteria</taxon>
        <taxon>Pseudomonadati</taxon>
        <taxon>Pseudomonadota</taxon>
        <taxon>Alphaproteobacteria</taxon>
        <taxon>Rhodobacterales</taxon>
        <taxon>Rhodobacter group</taxon>
        <taxon>Rhodobacter</taxon>
    </lineage>
</organism>
<reference evidence="2" key="1">
    <citation type="submission" date="2017-08" db="EMBL/GenBank/DDBJ databases">
        <authorList>
            <person name="Varghese N."/>
            <person name="Submissions S."/>
        </authorList>
    </citation>
    <scope>NUCLEOTIDE SEQUENCE [LARGE SCALE GENOMIC DNA]</scope>
    <source>
        <strain evidence="2">JA276</strain>
    </source>
</reference>
<keyword evidence="2" id="KW-1185">Reference proteome</keyword>
<dbReference type="AlphaFoldDB" id="A0A285SDT4"/>
<proteinExistence type="predicted"/>
<accession>A0A285SDT4</accession>
<evidence type="ECO:0000313" key="2">
    <source>
        <dbReference type="Proteomes" id="UP000219111"/>
    </source>
</evidence>
<dbReference type="EMBL" id="OBMT01000004">
    <property type="protein sequence ID" value="SOC05628.1"/>
    <property type="molecule type" value="Genomic_DNA"/>
</dbReference>